<evidence type="ECO:0000259" key="9">
    <source>
        <dbReference type="PROSITE" id="PS50195"/>
    </source>
</evidence>
<name>B6K691_SCHJY</name>
<dbReference type="VEuPathDB" id="FungiDB:SJAG_04219"/>
<keyword evidence="7" id="KW-0472">Membrane</keyword>
<dbReference type="GeneID" id="7050614"/>
<dbReference type="STRING" id="402676.B6K691"/>
<evidence type="ECO:0000313" key="10">
    <source>
        <dbReference type="EMBL" id="EEB09045.1"/>
    </source>
</evidence>
<keyword evidence="6" id="KW-0446">Lipid-binding</keyword>
<evidence type="ECO:0000256" key="6">
    <source>
        <dbReference type="ARBA" id="ARBA00023121"/>
    </source>
</evidence>
<evidence type="ECO:0000256" key="3">
    <source>
        <dbReference type="ARBA" id="ARBA00022448"/>
    </source>
</evidence>
<keyword evidence="3" id="KW-0813">Transport</keyword>
<evidence type="ECO:0000256" key="7">
    <source>
        <dbReference type="ARBA" id="ARBA00023136"/>
    </source>
</evidence>
<organism evidence="10 12">
    <name type="scientific">Schizosaccharomyces japonicus (strain yFS275 / FY16936)</name>
    <name type="common">Fission yeast</name>
    <dbReference type="NCBI Taxonomy" id="402676"/>
    <lineage>
        <taxon>Eukaryota</taxon>
        <taxon>Fungi</taxon>
        <taxon>Dikarya</taxon>
        <taxon>Ascomycota</taxon>
        <taxon>Taphrinomycotina</taxon>
        <taxon>Schizosaccharomycetes</taxon>
        <taxon>Schizosaccharomycetales</taxon>
        <taxon>Schizosaccharomycetaceae</taxon>
        <taxon>Schizosaccharomyces</taxon>
    </lineage>
</organism>
<dbReference type="PROSITE" id="PS50195">
    <property type="entry name" value="PX"/>
    <property type="match status" value="1"/>
</dbReference>
<dbReference type="SMART" id="SM00312">
    <property type="entry name" value="PX"/>
    <property type="match status" value="1"/>
</dbReference>
<evidence type="ECO:0000313" key="12">
    <source>
        <dbReference type="Proteomes" id="UP000001744"/>
    </source>
</evidence>
<dbReference type="InterPro" id="IPR001683">
    <property type="entry name" value="PX_dom"/>
</dbReference>
<dbReference type="InterPro" id="IPR036871">
    <property type="entry name" value="PX_dom_sf"/>
</dbReference>
<dbReference type="EMBL" id="KE651167">
    <property type="protein sequence ID" value="EEB09045.1"/>
    <property type="molecule type" value="Genomic_DNA"/>
</dbReference>
<dbReference type="Proteomes" id="UP000001744">
    <property type="component" value="Unassembled WGS sequence"/>
</dbReference>
<gene>
    <name evidence="11" type="primary">atg20</name>
    <name evidence="10" type="ORF">SJAG_04219</name>
</gene>
<dbReference type="RefSeq" id="XP_002175338.1">
    <property type="nucleotide sequence ID" value="XM_002175302.2"/>
</dbReference>
<reference evidence="10 12" key="1">
    <citation type="journal article" date="2011" name="Science">
        <title>Comparative functional genomics of the fission yeasts.</title>
        <authorList>
            <person name="Rhind N."/>
            <person name="Chen Z."/>
            <person name="Yassour M."/>
            <person name="Thompson D.A."/>
            <person name="Haas B.J."/>
            <person name="Habib N."/>
            <person name="Wapinski I."/>
            <person name="Roy S."/>
            <person name="Lin M.F."/>
            <person name="Heiman D.I."/>
            <person name="Young S.K."/>
            <person name="Furuya K."/>
            <person name="Guo Y."/>
            <person name="Pidoux A."/>
            <person name="Chen H.M."/>
            <person name="Robbertse B."/>
            <person name="Goldberg J.M."/>
            <person name="Aoki K."/>
            <person name="Bayne E.H."/>
            <person name="Berlin A.M."/>
            <person name="Desjardins C.A."/>
            <person name="Dobbs E."/>
            <person name="Dukaj L."/>
            <person name="Fan L."/>
            <person name="FitzGerald M.G."/>
            <person name="French C."/>
            <person name="Gujja S."/>
            <person name="Hansen K."/>
            <person name="Keifenheim D."/>
            <person name="Levin J.Z."/>
            <person name="Mosher R.A."/>
            <person name="Mueller C.A."/>
            <person name="Pfiffner J."/>
            <person name="Priest M."/>
            <person name="Russ C."/>
            <person name="Smialowska A."/>
            <person name="Swoboda P."/>
            <person name="Sykes S.M."/>
            <person name="Vaughn M."/>
            <person name="Vengrova S."/>
            <person name="Yoder R."/>
            <person name="Zeng Q."/>
            <person name="Allshire R."/>
            <person name="Baulcombe D."/>
            <person name="Birren B.W."/>
            <person name="Brown W."/>
            <person name="Ekwall K."/>
            <person name="Kellis M."/>
            <person name="Leatherwood J."/>
            <person name="Levin H."/>
            <person name="Margalit H."/>
            <person name="Martienssen R."/>
            <person name="Nieduszynski C.A."/>
            <person name="Spatafora J.W."/>
            <person name="Friedman N."/>
            <person name="Dalgaard J.Z."/>
            <person name="Baumann P."/>
            <person name="Niki H."/>
            <person name="Regev A."/>
            <person name="Nusbaum C."/>
        </authorList>
    </citation>
    <scope>NUCLEOTIDE SEQUENCE [LARGE SCALE GENOMIC DNA]</scope>
    <source>
        <strain evidence="12">yFS275 / FY16936</strain>
    </source>
</reference>
<keyword evidence="4" id="KW-0967">Endosome</keyword>
<feature type="region of interest" description="Disordered" evidence="8">
    <location>
        <begin position="180"/>
        <end position="220"/>
    </location>
</feature>
<feature type="compositionally biased region" description="Low complexity" evidence="8">
    <location>
        <begin position="181"/>
        <end position="203"/>
    </location>
</feature>
<dbReference type="GO" id="GO:0000422">
    <property type="term" value="P:autophagy of mitochondrion"/>
    <property type="evidence" value="ECO:0000318"/>
    <property type="project" value="GO_Central"/>
</dbReference>
<evidence type="ECO:0000313" key="11">
    <source>
        <dbReference type="JaponicusDB" id="SJAG_04219"/>
    </source>
</evidence>
<evidence type="ECO:0000256" key="8">
    <source>
        <dbReference type="SAM" id="MobiDB-lite"/>
    </source>
</evidence>
<comment type="similarity">
    <text evidence="2">Belongs to the sorting nexin family.</text>
</comment>
<dbReference type="SUPFAM" id="SSF64268">
    <property type="entry name" value="PX domain"/>
    <property type="match status" value="1"/>
</dbReference>
<dbReference type="HOGENOM" id="CLU_504485_0_0_1"/>
<dbReference type="GO" id="GO:0000423">
    <property type="term" value="P:mitophagy"/>
    <property type="evidence" value="ECO:0007669"/>
    <property type="project" value="EnsemblFungi"/>
</dbReference>
<dbReference type="GO" id="GO:0061709">
    <property type="term" value="P:reticulophagy"/>
    <property type="evidence" value="ECO:0000318"/>
    <property type="project" value="GO_Central"/>
</dbReference>
<dbReference type="CDD" id="cd06867">
    <property type="entry name" value="PX_SNX41_42"/>
    <property type="match status" value="1"/>
</dbReference>
<sequence length="486" mass="54734">MSFDLENEDTRLSSETVSILGTVNSSSGSYVEYEVHYKGHSVWRRYSDFVSVRTILCRIYPVLIVPPIPEKQSLLSYAKKPVTAKRDTKLLRRRSVLLQLFLGQCLKHPILSADVLFQSFLSQNIPWHAILSAESASLQHPQKEALRVPPLKTVDSDPYADIRPMMPLIMSGTSEYVQSDSVSSITNETGSSSTSSPMPKSGSNPLDSAPDSKSSDGIDCSDLKQTAREIKTLKNLLRNDFEKAIQKFLSSLNKLENCLSKTGTLFHSMTSVQEIPSSHLYHIVANTFESSGLFTTNLNEELSISLYEYVVQSAQLAASAANVFKYRELKLRQRALIHDLLVQEVNITEGSGTTNVQRNNAHRPTAYPQRRSSLFGRLQHAFHDILDTDSSLLGKVPTRFTRGELERMLEAVNEDCKVIDAQLEDELTFYEGCQKEQWEKIASAVQEGLYQWATTNLTCWQRTQRELDDLTAELNHETDINADEQD</sequence>
<protein>
    <submittedName>
        <fullName evidence="10">Sorting nexin Atg20</fullName>
    </submittedName>
</protein>
<keyword evidence="5" id="KW-0653">Protein transport</keyword>
<accession>B6K691</accession>
<dbReference type="GO" id="GO:0005829">
    <property type="term" value="C:cytosol"/>
    <property type="evidence" value="ECO:0007669"/>
    <property type="project" value="GOC"/>
</dbReference>
<dbReference type="PANTHER" id="PTHR46979:SF3">
    <property type="entry name" value="AUTOPHAGY-RELATED PROTEIN 20"/>
    <property type="match status" value="1"/>
</dbReference>
<dbReference type="InterPro" id="IPR044106">
    <property type="entry name" value="PX_Snx41/Atg20"/>
</dbReference>
<keyword evidence="12" id="KW-1185">Reference proteome</keyword>
<evidence type="ECO:0000256" key="4">
    <source>
        <dbReference type="ARBA" id="ARBA00022753"/>
    </source>
</evidence>
<dbReference type="GO" id="GO:0000407">
    <property type="term" value="C:phagophore assembly site"/>
    <property type="evidence" value="ECO:0000318"/>
    <property type="project" value="GO_Central"/>
</dbReference>
<evidence type="ECO:0000256" key="1">
    <source>
        <dbReference type="ARBA" id="ARBA00004481"/>
    </source>
</evidence>
<dbReference type="InterPro" id="IPR051079">
    <property type="entry name" value="Sorting_Nexin_Autophagy"/>
</dbReference>
<dbReference type="GO" id="GO:0015031">
    <property type="term" value="P:protein transport"/>
    <property type="evidence" value="ECO:0007669"/>
    <property type="project" value="UniProtKB-KW"/>
</dbReference>
<dbReference type="GO" id="GO:0010008">
    <property type="term" value="C:endosome membrane"/>
    <property type="evidence" value="ECO:0007669"/>
    <property type="project" value="UniProtKB-SubCell"/>
</dbReference>
<dbReference type="OMA" id="FEFSGMY"/>
<dbReference type="GO" id="GO:0042147">
    <property type="term" value="P:retrograde transport, endosome to Golgi"/>
    <property type="evidence" value="ECO:0007669"/>
    <property type="project" value="InterPro"/>
</dbReference>
<dbReference type="PANTHER" id="PTHR46979">
    <property type="entry name" value="SORTING NEXIN-41"/>
    <property type="match status" value="1"/>
</dbReference>
<feature type="domain" description="PX" evidence="9">
    <location>
        <begin position="1"/>
        <end position="127"/>
    </location>
</feature>
<dbReference type="Pfam" id="PF00787">
    <property type="entry name" value="PX"/>
    <property type="match status" value="1"/>
</dbReference>
<dbReference type="JaponicusDB" id="SJAG_04219">
    <property type="gene designation" value="atg20"/>
</dbReference>
<comment type="subcellular location">
    <subcellularLocation>
        <location evidence="1">Endosome membrane</location>
        <topology evidence="1">Peripheral membrane protein</topology>
    </subcellularLocation>
</comment>
<proteinExistence type="inferred from homology"/>
<evidence type="ECO:0000256" key="5">
    <source>
        <dbReference type="ARBA" id="ARBA00022927"/>
    </source>
</evidence>
<dbReference type="eggNOG" id="KOG2273">
    <property type="taxonomic scope" value="Eukaryota"/>
</dbReference>
<dbReference type="GO" id="GO:0032266">
    <property type="term" value="F:phosphatidylinositol-3-phosphate binding"/>
    <property type="evidence" value="ECO:0000318"/>
    <property type="project" value="GO_Central"/>
</dbReference>
<dbReference type="OrthoDB" id="289314at2759"/>
<dbReference type="Gene3D" id="3.30.1520.10">
    <property type="entry name" value="Phox-like domain"/>
    <property type="match status" value="1"/>
</dbReference>
<evidence type="ECO:0000256" key="2">
    <source>
        <dbReference type="ARBA" id="ARBA00010883"/>
    </source>
</evidence>
<dbReference type="AlphaFoldDB" id="B6K691"/>